<evidence type="ECO:0000313" key="3">
    <source>
        <dbReference type="Proteomes" id="UP001056681"/>
    </source>
</evidence>
<reference evidence="2" key="1">
    <citation type="submission" date="2020-10" db="EMBL/GenBank/DDBJ databases">
        <title>Whole-genome sequence of Luteibacter sp. EIF3.</title>
        <authorList>
            <person name="Friedrich I."/>
            <person name="Hertel R."/>
            <person name="Daniel R."/>
        </authorList>
    </citation>
    <scope>NUCLEOTIDE SEQUENCE</scope>
    <source>
        <strain evidence="2">EIF3</strain>
    </source>
</reference>
<organism evidence="2 3">
    <name type="scientific">Luteibacter flocculans</name>
    <dbReference type="NCBI Taxonomy" id="2780091"/>
    <lineage>
        <taxon>Bacteria</taxon>
        <taxon>Pseudomonadati</taxon>
        <taxon>Pseudomonadota</taxon>
        <taxon>Gammaproteobacteria</taxon>
        <taxon>Lysobacterales</taxon>
        <taxon>Rhodanobacteraceae</taxon>
        <taxon>Luteibacter</taxon>
    </lineage>
</organism>
<name>A0ABY4T771_9GAMM</name>
<feature type="compositionally biased region" description="Polar residues" evidence="1">
    <location>
        <begin position="402"/>
        <end position="416"/>
    </location>
</feature>
<dbReference type="Proteomes" id="UP001056681">
    <property type="component" value="Chromosome"/>
</dbReference>
<proteinExistence type="predicted"/>
<dbReference type="RefSeq" id="WP_250340515.1">
    <property type="nucleotide sequence ID" value="NZ_CP063231.1"/>
</dbReference>
<evidence type="ECO:0000256" key="1">
    <source>
        <dbReference type="SAM" id="MobiDB-lite"/>
    </source>
</evidence>
<keyword evidence="3" id="KW-1185">Reference proteome</keyword>
<protein>
    <submittedName>
        <fullName evidence="2">Uncharacterized protein</fullName>
    </submittedName>
</protein>
<sequence length="673" mass="71882">MDGSKTYKAMRKASTAPAPGALADDPLPEVLAFPSDALAPLPPNGFADNLLLASTRGTSLDLTLPLNEQIYPGDTLQLELNGTRVGSPHEVTDEEYSAGQVTLTLTGEDRDSVPEGTVEINYDVDFLSGGGLPNTGPLGQRYITDYTAEGAPFLGEPRFEASVIANGIIPDSLETDASDREYLPAQVPSYFQKAPGDKITPKIDGISDDSAAVIVQTVSMTTEIPYFRTFIEDQGDGPHDFGYIVTDRAGNVSDESRVVTLTALLKDYLTDLIKPGVPAFDDDADVPLIDEADARKPGGLEVIIPGNPSLSSTDQIEVQWGSRIATRVPAQTGTEITVLLPYAIVSDEWHSGGAPADEARAVDVSYTVYRNTISRGRSPAHTVEVNLFVAGGKDPDPETPENENLTRPTLAASSGAENEISGPDFEEDATVTVPWLLEGSLTATPFVEGDILTVRYGSVDLTPRPITDADVTAAVDINDIVLNNAAIKTVGSGTVPLSYRIARSLTSGGSNEDYSPPQDVLVKGSDELPGGGNPLPVGSIPEADGTYPDDPTRQLISRKEAVDGTEFIIPAYVNQKPGDAITVTAKAFRPFYRSEATQTPVSERDFEIPDLHPTDETSPTRVHIEESTLMRYDLLGIGFHFHISYTVFGVADPTIPVASAEYLVDMDSRGTLP</sequence>
<feature type="region of interest" description="Disordered" evidence="1">
    <location>
        <begin position="391"/>
        <end position="424"/>
    </location>
</feature>
<accession>A0ABY4T771</accession>
<dbReference type="EMBL" id="CP063231">
    <property type="protein sequence ID" value="URL60064.1"/>
    <property type="molecule type" value="Genomic_DNA"/>
</dbReference>
<feature type="region of interest" description="Disordered" evidence="1">
    <location>
        <begin position="524"/>
        <end position="551"/>
    </location>
</feature>
<evidence type="ECO:0000313" key="2">
    <source>
        <dbReference type="EMBL" id="URL60064.1"/>
    </source>
</evidence>
<gene>
    <name evidence="2" type="ORF">IM816_08275</name>
</gene>
<feature type="region of interest" description="Disordered" evidence="1">
    <location>
        <begin position="1"/>
        <end position="23"/>
    </location>
</feature>